<evidence type="ECO:0000313" key="3">
    <source>
        <dbReference type="EMBL" id="RXJ83490.1"/>
    </source>
</evidence>
<dbReference type="Proteomes" id="UP000290870">
    <property type="component" value="Unassembled WGS sequence"/>
</dbReference>
<dbReference type="InterPro" id="IPR052713">
    <property type="entry name" value="FeoA"/>
</dbReference>
<dbReference type="RefSeq" id="WP_128987098.1">
    <property type="nucleotide sequence ID" value="NZ_PDJZ01000011.1"/>
</dbReference>
<dbReference type="SUPFAM" id="SSF50037">
    <property type="entry name" value="C-terminal domain of transcriptional repressors"/>
    <property type="match status" value="1"/>
</dbReference>
<sequence length="75" mass="8475">MTLDKLKLNEKAIITSINCDDVLKNRLYSFGIIKGSTLKLVAFTLTKSTIEIKINQTKVALRLSEASKIEVEYEK</sequence>
<dbReference type="EMBL" id="PDJZ01000011">
    <property type="protein sequence ID" value="RXJ83490.1"/>
    <property type="molecule type" value="Genomic_DNA"/>
</dbReference>
<proteinExistence type="predicted"/>
<feature type="domain" description="Ferrous iron transporter FeoA-like" evidence="2">
    <location>
        <begin position="1"/>
        <end position="73"/>
    </location>
</feature>
<dbReference type="SMART" id="SM00899">
    <property type="entry name" value="FeoA"/>
    <property type="match status" value="1"/>
</dbReference>
<dbReference type="InterPro" id="IPR007167">
    <property type="entry name" value="Fe-transptr_FeoA-like"/>
</dbReference>
<dbReference type="OrthoDB" id="5340000at2"/>
<organism evidence="3 4">
    <name type="scientific">Arcobacter cloacae</name>
    <dbReference type="NCBI Taxonomy" id="1054034"/>
    <lineage>
        <taxon>Bacteria</taxon>
        <taxon>Pseudomonadati</taxon>
        <taxon>Campylobacterota</taxon>
        <taxon>Epsilonproteobacteria</taxon>
        <taxon>Campylobacterales</taxon>
        <taxon>Arcobacteraceae</taxon>
        <taxon>Arcobacter</taxon>
    </lineage>
</organism>
<evidence type="ECO:0000313" key="4">
    <source>
        <dbReference type="Proteomes" id="UP000290870"/>
    </source>
</evidence>
<name>A0A4Q0ZCT0_9BACT</name>
<protein>
    <submittedName>
        <fullName evidence="3">Iron transporter</fullName>
    </submittedName>
</protein>
<dbReference type="InterPro" id="IPR008988">
    <property type="entry name" value="Transcriptional_repressor_C"/>
</dbReference>
<evidence type="ECO:0000256" key="1">
    <source>
        <dbReference type="ARBA" id="ARBA00023004"/>
    </source>
</evidence>
<dbReference type="InterPro" id="IPR038157">
    <property type="entry name" value="FeoA_core_dom"/>
</dbReference>
<accession>A0A4Q0ZCT0</accession>
<evidence type="ECO:0000259" key="2">
    <source>
        <dbReference type="SMART" id="SM00899"/>
    </source>
</evidence>
<keyword evidence="1" id="KW-0408">Iron</keyword>
<dbReference type="GO" id="GO:0046914">
    <property type="term" value="F:transition metal ion binding"/>
    <property type="evidence" value="ECO:0007669"/>
    <property type="project" value="InterPro"/>
</dbReference>
<dbReference type="Gene3D" id="2.30.30.90">
    <property type="match status" value="1"/>
</dbReference>
<dbReference type="AlphaFoldDB" id="A0A4Q0ZCT0"/>
<dbReference type="Pfam" id="PF04023">
    <property type="entry name" value="FeoA"/>
    <property type="match status" value="1"/>
</dbReference>
<comment type="caution">
    <text evidence="3">The sequence shown here is derived from an EMBL/GenBank/DDBJ whole genome shotgun (WGS) entry which is preliminary data.</text>
</comment>
<dbReference type="PANTHER" id="PTHR42954:SF2">
    <property type="entry name" value="FE(2+) TRANSPORT PROTEIN A"/>
    <property type="match status" value="1"/>
</dbReference>
<reference evidence="3 4" key="1">
    <citation type="submission" date="2017-10" db="EMBL/GenBank/DDBJ databases">
        <title>Genomics of the genus Arcobacter.</title>
        <authorList>
            <person name="Perez-Cataluna A."/>
            <person name="Figueras M.J."/>
        </authorList>
    </citation>
    <scope>NUCLEOTIDE SEQUENCE [LARGE SCALE GENOMIC DNA]</scope>
    <source>
        <strain evidence="3 4">F26</strain>
    </source>
</reference>
<gene>
    <name evidence="3" type="ORF">CRU90_09755</name>
</gene>
<dbReference type="PANTHER" id="PTHR42954">
    <property type="entry name" value="FE(2+) TRANSPORT PROTEIN A"/>
    <property type="match status" value="1"/>
</dbReference>